<reference evidence="1 2" key="1">
    <citation type="submission" date="2016-02" db="EMBL/GenBank/DDBJ databases">
        <title>Band-tailed pigeon sequencing and assembly.</title>
        <authorList>
            <person name="Soares A.E."/>
            <person name="Novak B.J."/>
            <person name="Rice E.S."/>
            <person name="O'Connell B."/>
            <person name="Chang D."/>
            <person name="Weber S."/>
            <person name="Shapiro B."/>
        </authorList>
    </citation>
    <scope>NUCLEOTIDE SEQUENCE [LARGE SCALE GENOMIC DNA]</scope>
    <source>
        <strain evidence="1">BTP2013</strain>
        <tissue evidence="1">Blood</tissue>
    </source>
</reference>
<organism evidence="1 2">
    <name type="scientific">Patagioenas fasciata monilis</name>
    <dbReference type="NCBI Taxonomy" id="372326"/>
    <lineage>
        <taxon>Eukaryota</taxon>
        <taxon>Metazoa</taxon>
        <taxon>Chordata</taxon>
        <taxon>Craniata</taxon>
        <taxon>Vertebrata</taxon>
        <taxon>Euteleostomi</taxon>
        <taxon>Archelosauria</taxon>
        <taxon>Archosauria</taxon>
        <taxon>Dinosauria</taxon>
        <taxon>Saurischia</taxon>
        <taxon>Theropoda</taxon>
        <taxon>Coelurosauria</taxon>
        <taxon>Aves</taxon>
        <taxon>Neognathae</taxon>
        <taxon>Neoaves</taxon>
        <taxon>Columbimorphae</taxon>
        <taxon>Columbiformes</taxon>
        <taxon>Columbidae</taxon>
        <taxon>Patagioenas</taxon>
    </lineage>
</organism>
<dbReference type="AlphaFoldDB" id="A0A1V4K6T5"/>
<dbReference type="EMBL" id="LSYS01004331">
    <property type="protein sequence ID" value="OPJ80091.1"/>
    <property type="molecule type" value="Genomic_DNA"/>
</dbReference>
<sequence length="147" mass="16248">MVDFSRSRETSQICHVPVAVKSVLSQLQFKKNLYSCMMLIQCSRLGAESFINKYDSDGFMSTVKRNCKLKIETKGQPGFIQTKGFLLYSSSQIFSEKAVCFLPGLYSSDRGLLSGLLTAGKDAIAMQRTQGVQEPGFCQTFGCSVLN</sequence>
<proteinExistence type="predicted"/>
<protein>
    <submittedName>
        <fullName evidence="1">Uncharacterized protein</fullName>
    </submittedName>
</protein>
<comment type="caution">
    <text evidence="1">The sequence shown here is derived from an EMBL/GenBank/DDBJ whole genome shotgun (WGS) entry which is preliminary data.</text>
</comment>
<accession>A0A1V4K6T5</accession>
<evidence type="ECO:0000313" key="1">
    <source>
        <dbReference type="EMBL" id="OPJ80091.1"/>
    </source>
</evidence>
<name>A0A1V4K6T5_PATFA</name>
<dbReference type="Proteomes" id="UP000190648">
    <property type="component" value="Unassembled WGS sequence"/>
</dbReference>
<keyword evidence="2" id="KW-1185">Reference proteome</keyword>
<gene>
    <name evidence="1" type="ORF">AV530_002485</name>
</gene>
<evidence type="ECO:0000313" key="2">
    <source>
        <dbReference type="Proteomes" id="UP000190648"/>
    </source>
</evidence>